<keyword evidence="8" id="KW-0808">Transferase</keyword>
<evidence type="ECO:0000256" key="2">
    <source>
        <dbReference type="ARBA" id="ARBA00012438"/>
    </source>
</evidence>
<sequence>MPWAILETVPAMIWLGDPQGRCVLLNRALRDHWGVADADSFEWSDTLHPDDAPRIAGPYSQAMEHRQPFRIEARYRRADGEWRILQTDACPHFDSSGQFLGMVGVNTDITEQRRTERDLRLSKENLEFAIEAAGEVGTWIWDVQNDVLTGDSRTWCGIGDGDGRHSTGRFADFLALVHEEDRARVCAAITRTLEEGRDFRLEYRLWQGGHLRWVFALGRCERDALDRPVIFAGVTVDVTDRRTREDAARMLAHELSHRLKNVFGVMQVLTAQTARCHPDATPALDQLARRIQALGVAQMLSFPATDAPRGESGLRHLAERVLAPYAVRGDRLDWDGPDLPLSPERATALALILHELATNSAKYGSLSTNGKVRITLSTTPEGVRIEWSETGGPPVSTPQTSGFGSRLIRQSAASLGAQDRWLWLPEGLLWTVVLPAAGHDGGAETVD</sequence>
<keyword evidence="3" id="KW-0600">Photoreceptor protein</keyword>
<dbReference type="Proteomes" id="UP000731907">
    <property type="component" value="Unassembled WGS sequence"/>
</dbReference>
<dbReference type="PROSITE" id="PS50113">
    <property type="entry name" value="PAC"/>
    <property type="match status" value="1"/>
</dbReference>
<dbReference type="SMART" id="SM00086">
    <property type="entry name" value="PAC"/>
    <property type="match status" value="2"/>
</dbReference>
<dbReference type="InterPro" id="IPR013656">
    <property type="entry name" value="PAS_4"/>
</dbReference>
<keyword evidence="10" id="KW-0547">Nucleotide-binding</keyword>
<name>A0ABS6J146_9RHOB</name>
<dbReference type="InterPro" id="IPR000700">
    <property type="entry name" value="PAS-assoc_C"/>
</dbReference>
<evidence type="ECO:0000256" key="3">
    <source>
        <dbReference type="ARBA" id="ARBA00022543"/>
    </source>
</evidence>
<evidence type="ECO:0000256" key="15">
    <source>
        <dbReference type="ARBA" id="ARBA00023170"/>
    </source>
</evidence>
<protein>
    <recommendedName>
        <fullName evidence="2">histidine kinase</fullName>
        <ecNumber evidence="2">2.7.13.3</ecNumber>
    </recommendedName>
</protein>
<keyword evidence="13" id="KW-0157">Chromophore</keyword>
<dbReference type="EMBL" id="JAAATX020000003">
    <property type="protein sequence ID" value="MBU9697308.1"/>
    <property type="molecule type" value="Genomic_DNA"/>
</dbReference>
<keyword evidence="18" id="KW-1185">Reference proteome</keyword>
<keyword evidence="15" id="KW-0675">Receptor</keyword>
<evidence type="ECO:0000256" key="4">
    <source>
        <dbReference type="ARBA" id="ARBA00022553"/>
    </source>
</evidence>
<organism evidence="17 18">
    <name type="scientific">Paragemmobacter amnigenus</name>
    <dbReference type="NCBI Taxonomy" id="2852097"/>
    <lineage>
        <taxon>Bacteria</taxon>
        <taxon>Pseudomonadati</taxon>
        <taxon>Pseudomonadota</taxon>
        <taxon>Alphaproteobacteria</taxon>
        <taxon>Rhodobacterales</taxon>
        <taxon>Paracoccaceae</taxon>
        <taxon>Paragemmobacter</taxon>
    </lineage>
</organism>
<keyword evidence="5" id="KW-0716">Sensory transduction</keyword>
<dbReference type="CDD" id="cd00130">
    <property type="entry name" value="PAS"/>
    <property type="match status" value="2"/>
</dbReference>
<keyword evidence="6" id="KW-0285">Flavoprotein</keyword>
<dbReference type="InterPro" id="IPR013655">
    <property type="entry name" value="PAS_fold_3"/>
</dbReference>
<evidence type="ECO:0000256" key="1">
    <source>
        <dbReference type="ARBA" id="ARBA00000085"/>
    </source>
</evidence>
<dbReference type="PANTHER" id="PTHR41523">
    <property type="entry name" value="TWO-COMPONENT SYSTEM SENSOR PROTEIN"/>
    <property type="match status" value="1"/>
</dbReference>
<dbReference type="InterPro" id="IPR011102">
    <property type="entry name" value="Sig_transdc_His_kinase_HWE"/>
</dbReference>
<comment type="caution">
    <text evidence="17">The sequence shown here is derived from an EMBL/GenBank/DDBJ whole genome shotgun (WGS) entry which is preliminary data.</text>
</comment>
<evidence type="ECO:0000256" key="5">
    <source>
        <dbReference type="ARBA" id="ARBA00022606"/>
    </source>
</evidence>
<keyword evidence="14" id="KW-0843">Virulence</keyword>
<keyword evidence="4" id="KW-0597">Phosphoprotein</keyword>
<evidence type="ECO:0000256" key="10">
    <source>
        <dbReference type="ARBA" id="ARBA00022741"/>
    </source>
</evidence>
<keyword evidence="12" id="KW-0067">ATP-binding</keyword>
<gene>
    <name evidence="17" type="ORF">GU927_005545</name>
</gene>
<proteinExistence type="predicted"/>
<dbReference type="PANTHER" id="PTHR41523:SF8">
    <property type="entry name" value="ETHYLENE RESPONSE SENSOR PROTEIN"/>
    <property type="match status" value="1"/>
</dbReference>
<evidence type="ECO:0000256" key="9">
    <source>
        <dbReference type="ARBA" id="ARBA00022737"/>
    </source>
</evidence>
<dbReference type="Pfam" id="PF07536">
    <property type="entry name" value="HWE_HK"/>
    <property type="match status" value="1"/>
</dbReference>
<keyword evidence="7" id="KW-0288">FMN</keyword>
<evidence type="ECO:0000256" key="14">
    <source>
        <dbReference type="ARBA" id="ARBA00023026"/>
    </source>
</evidence>
<evidence type="ECO:0000256" key="8">
    <source>
        <dbReference type="ARBA" id="ARBA00022679"/>
    </source>
</evidence>
<comment type="catalytic activity">
    <reaction evidence="1">
        <text>ATP + protein L-histidine = ADP + protein N-phospho-L-histidine.</text>
        <dbReference type="EC" id="2.7.13.3"/>
    </reaction>
</comment>
<keyword evidence="11" id="KW-0418">Kinase</keyword>
<keyword evidence="9" id="KW-0677">Repeat</keyword>
<evidence type="ECO:0000313" key="17">
    <source>
        <dbReference type="EMBL" id="MBU9697308.1"/>
    </source>
</evidence>
<evidence type="ECO:0000313" key="18">
    <source>
        <dbReference type="Proteomes" id="UP000731907"/>
    </source>
</evidence>
<evidence type="ECO:0000256" key="12">
    <source>
        <dbReference type="ARBA" id="ARBA00022840"/>
    </source>
</evidence>
<evidence type="ECO:0000259" key="16">
    <source>
        <dbReference type="PROSITE" id="PS50113"/>
    </source>
</evidence>
<evidence type="ECO:0000256" key="11">
    <source>
        <dbReference type="ARBA" id="ARBA00022777"/>
    </source>
</evidence>
<evidence type="ECO:0000256" key="6">
    <source>
        <dbReference type="ARBA" id="ARBA00022630"/>
    </source>
</evidence>
<evidence type="ECO:0000256" key="7">
    <source>
        <dbReference type="ARBA" id="ARBA00022643"/>
    </source>
</evidence>
<dbReference type="InterPro" id="IPR001610">
    <property type="entry name" value="PAC"/>
</dbReference>
<accession>A0ABS6J146</accession>
<reference evidence="17 18" key="1">
    <citation type="submission" date="2021-06" db="EMBL/GenBank/DDBJ databases">
        <title>Rhodobacteraceae bacterium strain HSP-20.</title>
        <authorList>
            <person name="Chen W.-M."/>
        </authorList>
    </citation>
    <scope>NUCLEOTIDE SEQUENCE [LARGE SCALE GENOMIC DNA]</scope>
    <source>
        <strain evidence="17 18">HSP-20</strain>
    </source>
</reference>
<dbReference type="SMART" id="SM00911">
    <property type="entry name" value="HWE_HK"/>
    <property type="match status" value="1"/>
</dbReference>
<dbReference type="InterPro" id="IPR000014">
    <property type="entry name" value="PAS"/>
</dbReference>
<dbReference type="Pfam" id="PF08448">
    <property type="entry name" value="PAS_4"/>
    <property type="match status" value="1"/>
</dbReference>
<evidence type="ECO:0000256" key="13">
    <source>
        <dbReference type="ARBA" id="ARBA00022991"/>
    </source>
</evidence>
<dbReference type="NCBIfam" id="TIGR00229">
    <property type="entry name" value="sensory_box"/>
    <property type="match status" value="1"/>
</dbReference>
<dbReference type="Pfam" id="PF08447">
    <property type="entry name" value="PAS_3"/>
    <property type="match status" value="1"/>
</dbReference>
<dbReference type="RefSeq" id="WP_217765535.1">
    <property type="nucleotide sequence ID" value="NZ_JAAATX020000003.1"/>
</dbReference>
<feature type="domain" description="PAC" evidence="16">
    <location>
        <begin position="69"/>
        <end position="121"/>
    </location>
</feature>
<dbReference type="EC" id="2.7.13.3" evidence="2"/>